<feature type="transmembrane region" description="Helical" evidence="1">
    <location>
        <begin position="12"/>
        <end position="32"/>
    </location>
</feature>
<evidence type="ECO:0008006" key="4">
    <source>
        <dbReference type="Google" id="ProtNLM"/>
    </source>
</evidence>
<name>A0A250XQN7_9CHLO</name>
<protein>
    <recommendedName>
        <fullName evidence="4">Transmembrane protein</fullName>
    </recommendedName>
</protein>
<keyword evidence="3" id="KW-1185">Reference proteome</keyword>
<dbReference type="Proteomes" id="UP000232323">
    <property type="component" value="Unassembled WGS sequence"/>
</dbReference>
<dbReference type="AlphaFoldDB" id="A0A250XQN7"/>
<gene>
    <name evidence="2" type="ORF">CEUSTIGMA_g12688.t1</name>
</gene>
<keyword evidence="1" id="KW-0472">Membrane</keyword>
<keyword evidence="1" id="KW-1133">Transmembrane helix</keyword>
<evidence type="ECO:0000313" key="3">
    <source>
        <dbReference type="Proteomes" id="UP000232323"/>
    </source>
</evidence>
<evidence type="ECO:0000313" key="2">
    <source>
        <dbReference type="EMBL" id="GAX85269.1"/>
    </source>
</evidence>
<organism evidence="2 3">
    <name type="scientific">Chlamydomonas eustigma</name>
    <dbReference type="NCBI Taxonomy" id="1157962"/>
    <lineage>
        <taxon>Eukaryota</taxon>
        <taxon>Viridiplantae</taxon>
        <taxon>Chlorophyta</taxon>
        <taxon>core chlorophytes</taxon>
        <taxon>Chlorophyceae</taxon>
        <taxon>CS clade</taxon>
        <taxon>Chlamydomonadales</taxon>
        <taxon>Chlamydomonadaceae</taxon>
        <taxon>Chlamydomonas</taxon>
    </lineage>
</organism>
<evidence type="ECO:0000256" key="1">
    <source>
        <dbReference type="SAM" id="Phobius"/>
    </source>
</evidence>
<accession>A0A250XQN7</accession>
<keyword evidence="1" id="KW-0812">Transmembrane</keyword>
<sequence length="307" mass="32978">MLQNICRLNDRKMLLTISVVVILTILTLVLLFQSKEGFVGQSSIQVTRGATDKIVASMDRNLSSFVLNLFRSSFIAKALGELTSDDSQQCTSAFQAYNSGSEDVIVRIFNAKYRLCATCVRVESQESKDVVDLKWSTGSSLVLSLLPLGIFVNGAMRTVTQLNSSPNGVQVETDAGPLTDLLPKRTISTVTLIYLDFMEPILDFKILQATSNSSGTSTTSPVSSVITSILDPVTSSVTITSTSSSLKVSFSRILGQIPSLVMMGGPSPTAQTAGQVIVPGIANLAKFTLETSSAYTSFQNSKNRSFL</sequence>
<comment type="caution">
    <text evidence="2">The sequence shown here is derived from an EMBL/GenBank/DDBJ whole genome shotgun (WGS) entry which is preliminary data.</text>
</comment>
<proteinExistence type="predicted"/>
<dbReference type="EMBL" id="BEGY01000159">
    <property type="protein sequence ID" value="GAX85269.1"/>
    <property type="molecule type" value="Genomic_DNA"/>
</dbReference>
<reference evidence="2 3" key="1">
    <citation type="submission" date="2017-08" db="EMBL/GenBank/DDBJ databases">
        <title>Acidophilic green algal genome provides insights into adaptation to an acidic environment.</title>
        <authorList>
            <person name="Hirooka S."/>
            <person name="Hirose Y."/>
            <person name="Kanesaki Y."/>
            <person name="Higuchi S."/>
            <person name="Fujiwara T."/>
            <person name="Onuma R."/>
            <person name="Era A."/>
            <person name="Ohbayashi R."/>
            <person name="Uzuka A."/>
            <person name="Nozaki H."/>
            <person name="Yoshikawa H."/>
            <person name="Miyagishima S.Y."/>
        </authorList>
    </citation>
    <scope>NUCLEOTIDE SEQUENCE [LARGE SCALE GENOMIC DNA]</scope>
    <source>
        <strain evidence="2 3">NIES-2499</strain>
    </source>
</reference>